<dbReference type="EMBL" id="BMKN01000001">
    <property type="protein sequence ID" value="GGE37688.1"/>
    <property type="molecule type" value="Genomic_DNA"/>
</dbReference>
<evidence type="ECO:0008006" key="4">
    <source>
        <dbReference type="Google" id="ProtNLM"/>
    </source>
</evidence>
<feature type="signal peptide" evidence="1">
    <location>
        <begin position="1"/>
        <end position="20"/>
    </location>
</feature>
<gene>
    <name evidence="2" type="ORF">GCM10011517_01820</name>
</gene>
<proteinExistence type="predicted"/>
<reference evidence="2" key="1">
    <citation type="journal article" date="2014" name="Int. J. Syst. Evol. Microbiol.">
        <title>Complete genome sequence of Corynebacterium casei LMG S-19264T (=DSM 44701T), isolated from a smear-ripened cheese.</title>
        <authorList>
            <consortium name="US DOE Joint Genome Institute (JGI-PGF)"/>
            <person name="Walter F."/>
            <person name="Albersmeier A."/>
            <person name="Kalinowski J."/>
            <person name="Ruckert C."/>
        </authorList>
    </citation>
    <scope>NUCLEOTIDE SEQUENCE</scope>
    <source>
        <strain evidence="2">CGMCC 1.16012</strain>
    </source>
</reference>
<keyword evidence="3" id="KW-1185">Reference proteome</keyword>
<dbReference type="Proteomes" id="UP000606730">
    <property type="component" value="Unassembled WGS sequence"/>
</dbReference>
<accession>A0A917AAN1</accession>
<dbReference type="AlphaFoldDB" id="A0A917AAN1"/>
<evidence type="ECO:0000256" key="1">
    <source>
        <dbReference type="SAM" id="SignalP"/>
    </source>
</evidence>
<dbReference type="Pfam" id="PF06347">
    <property type="entry name" value="SH3_4"/>
    <property type="match status" value="2"/>
</dbReference>
<evidence type="ECO:0000313" key="2">
    <source>
        <dbReference type="EMBL" id="GGE37688.1"/>
    </source>
</evidence>
<name>A0A917AAN1_9RHOB</name>
<feature type="chain" id="PRO_5037034119" description="SH3-like domain-containing protein" evidence="1">
    <location>
        <begin position="21"/>
        <end position="163"/>
    </location>
</feature>
<keyword evidence="1" id="KW-0732">Signal</keyword>
<dbReference type="RefSeq" id="WP_095596866.1">
    <property type="nucleotide sequence ID" value="NZ_BMKN01000001.1"/>
</dbReference>
<dbReference type="InterPro" id="IPR010466">
    <property type="entry name" value="DUF1058"/>
</dbReference>
<protein>
    <recommendedName>
        <fullName evidence="4">SH3-like domain-containing protein</fullName>
    </recommendedName>
</protein>
<sequence>MRQFLAGLLCCVVLTAAAHAQDRGPVTNLPLPRYVSMKAAEGNVRRGPSLSHRIDWVYKHRNLPLQITAEYGHWRRVVDRDGLGGWIHYSLLSGVRTVIIEEEMLALRRAPTLDAEVRAHAEINAIARLGACTRDWCEVRADRVKGWVPKQALWGVDPEEIRE</sequence>
<organism evidence="2 3">
    <name type="scientific">Actibacterium pelagium</name>
    <dbReference type="NCBI Taxonomy" id="2029103"/>
    <lineage>
        <taxon>Bacteria</taxon>
        <taxon>Pseudomonadati</taxon>
        <taxon>Pseudomonadota</taxon>
        <taxon>Alphaproteobacteria</taxon>
        <taxon>Rhodobacterales</taxon>
        <taxon>Roseobacteraceae</taxon>
        <taxon>Actibacterium</taxon>
    </lineage>
</organism>
<reference evidence="2" key="2">
    <citation type="submission" date="2020-09" db="EMBL/GenBank/DDBJ databases">
        <authorList>
            <person name="Sun Q."/>
            <person name="Zhou Y."/>
        </authorList>
    </citation>
    <scope>NUCLEOTIDE SEQUENCE</scope>
    <source>
        <strain evidence="2">CGMCC 1.16012</strain>
    </source>
</reference>
<dbReference type="OrthoDB" id="9810773at2"/>
<comment type="caution">
    <text evidence="2">The sequence shown here is derived from an EMBL/GenBank/DDBJ whole genome shotgun (WGS) entry which is preliminary data.</text>
</comment>
<dbReference type="Gene3D" id="2.30.30.40">
    <property type="entry name" value="SH3 Domains"/>
    <property type="match status" value="1"/>
</dbReference>
<evidence type="ECO:0000313" key="3">
    <source>
        <dbReference type="Proteomes" id="UP000606730"/>
    </source>
</evidence>